<evidence type="ECO:0000256" key="15">
    <source>
        <dbReference type="ARBA" id="ARBA00023136"/>
    </source>
</evidence>
<comment type="catalytic activity">
    <reaction evidence="16 17">
        <text>a ubiquinone + NADH + 5 H(+)(in) = a ubiquinol + NAD(+) + 4 H(+)(out)</text>
        <dbReference type="Rhea" id="RHEA:29091"/>
        <dbReference type="Rhea" id="RHEA-COMP:9565"/>
        <dbReference type="Rhea" id="RHEA-COMP:9566"/>
        <dbReference type="ChEBI" id="CHEBI:15378"/>
        <dbReference type="ChEBI" id="CHEBI:16389"/>
        <dbReference type="ChEBI" id="CHEBI:17976"/>
        <dbReference type="ChEBI" id="CHEBI:57540"/>
        <dbReference type="ChEBI" id="CHEBI:57945"/>
        <dbReference type="EC" id="7.1.1.2"/>
    </reaction>
</comment>
<keyword evidence="6 17" id="KW-0679">Respiratory chain</keyword>
<dbReference type="InterPro" id="IPR003917">
    <property type="entry name" value="NADH_UbQ_OxRdtase_chain2"/>
</dbReference>
<dbReference type="GO" id="GO:0005743">
    <property type="term" value="C:mitochondrial inner membrane"/>
    <property type="evidence" value="ECO:0007669"/>
    <property type="project" value="UniProtKB-SubCell"/>
</dbReference>
<evidence type="ECO:0000256" key="1">
    <source>
        <dbReference type="ARBA" id="ARBA00004448"/>
    </source>
</evidence>
<dbReference type="InterPro" id="IPR050175">
    <property type="entry name" value="Complex_I_Subunit_2"/>
</dbReference>
<evidence type="ECO:0000256" key="17">
    <source>
        <dbReference type="RuleBase" id="RU003403"/>
    </source>
</evidence>
<feature type="transmembrane region" description="Helical" evidence="17">
    <location>
        <begin position="273"/>
        <end position="294"/>
    </location>
</feature>
<evidence type="ECO:0000256" key="14">
    <source>
        <dbReference type="ARBA" id="ARBA00023128"/>
    </source>
</evidence>
<evidence type="ECO:0000256" key="8">
    <source>
        <dbReference type="ARBA" id="ARBA00022792"/>
    </source>
</evidence>
<keyword evidence="5" id="KW-0813">Transport</keyword>
<evidence type="ECO:0000256" key="11">
    <source>
        <dbReference type="ARBA" id="ARBA00022989"/>
    </source>
</evidence>
<sequence>MSPYMLPMLLNALILGTLITLSSSHWLLAWVGLEINSFAIIPLMAQNPHPRALEATLKYFIIQATAAIMLLFSSTLNAWLSGQWDIQHMTHPIPLAIITIALSLKMGLAPVHAWFPEILQGLDFKVGLIISTWQKLAPLILFAQVSHEYSILYTILGLTSILVGGWGGLNQTQLRKILAYSSIAHMGWVILVAHYFPAFIILAFSIYVIMTFTLFLTFHYTHSTSMNSLSTSWTKAPFLVSTIPLTLFSLGGLPPFTGFISKWVILNELTKQGLMMLATIAALSALLSLFFYLRLSYAMALTMPPNNLPATLSWRLPFLLSPLLLTSSLIASFYLLPLSPSILAFFLL</sequence>
<dbReference type="GO" id="GO:0006120">
    <property type="term" value="P:mitochondrial electron transport, NADH to ubiquinone"/>
    <property type="evidence" value="ECO:0007669"/>
    <property type="project" value="InterPro"/>
</dbReference>
<dbReference type="InterPro" id="IPR010933">
    <property type="entry name" value="NADH_DH_su2_C"/>
</dbReference>
<protein>
    <recommendedName>
        <fullName evidence="4 17">NADH-ubiquinone oxidoreductase chain 2</fullName>
        <ecNumber evidence="3 17">7.1.1.2</ecNumber>
    </recommendedName>
</protein>
<geneLocation type="mitochondrion" evidence="20"/>
<comment type="subcellular location">
    <subcellularLocation>
        <location evidence="1 17">Mitochondrion inner membrane</location>
        <topology evidence="1 17">Multi-pass membrane protein</topology>
    </subcellularLocation>
</comment>
<evidence type="ECO:0000259" key="18">
    <source>
        <dbReference type="Pfam" id="PF00361"/>
    </source>
</evidence>
<evidence type="ECO:0000256" key="7">
    <source>
        <dbReference type="ARBA" id="ARBA00022692"/>
    </source>
</evidence>
<dbReference type="GO" id="GO:0008137">
    <property type="term" value="F:NADH dehydrogenase (ubiquinone) activity"/>
    <property type="evidence" value="ECO:0007669"/>
    <property type="project" value="UniProtKB-EC"/>
</dbReference>
<feature type="transmembrane region" description="Helical" evidence="17">
    <location>
        <begin position="238"/>
        <end position="261"/>
    </location>
</feature>
<dbReference type="PANTHER" id="PTHR46552:SF1">
    <property type="entry name" value="NADH-UBIQUINONE OXIDOREDUCTASE CHAIN 2"/>
    <property type="match status" value="1"/>
</dbReference>
<keyword evidence="8 17" id="KW-0999">Mitochondrion inner membrane</keyword>
<reference evidence="20" key="1">
    <citation type="journal article" date="1999" name="Evolution">
        <title>THE EVOLUTION OF DIAPAUSE IN THE KILLIFISH FAMILY RIVULIDAE (ATHERINOMORPHA, CYPRINODONTIFORMES): A MOLECULAR PHYLOGENETIC AND BIOGEOGRAPHIC PERSPECTIVE.</title>
        <authorList>
            <person name="Hrbek T."/>
            <person name="Larson A."/>
        </authorList>
    </citation>
    <scope>NUCLEOTIDE SEQUENCE</scope>
</reference>
<evidence type="ECO:0000256" key="12">
    <source>
        <dbReference type="ARBA" id="ARBA00023027"/>
    </source>
</evidence>
<name>Q9TD49_9TELE</name>
<keyword evidence="15 17" id="KW-0472">Membrane</keyword>
<comment type="function">
    <text evidence="17">Core subunit of the mitochondrial membrane respiratory chain NADH dehydrogenase (Complex I) which catalyzes electron transfer from NADH through the respiratory chain, using ubiquinone as an electron acceptor. Essential for the catalytic activity and assembly of complex I.</text>
</comment>
<organism evidence="20">
    <name type="scientific">Austrolebias bellottii</name>
    <dbReference type="NCBI Taxonomy" id="135274"/>
    <lineage>
        <taxon>Eukaryota</taxon>
        <taxon>Metazoa</taxon>
        <taxon>Chordata</taxon>
        <taxon>Craniata</taxon>
        <taxon>Vertebrata</taxon>
        <taxon>Euteleostomi</taxon>
        <taxon>Actinopterygii</taxon>
        <taxon>Neopterygii</taxon>
        <taxon>Teleostei</taxon>
        <taxon>Neoteleostei</taxon>
        <taxon>Acanthomorphata</taxon>
        <taxon>Ovalentaria</taxon>
        <taxon>Atherinomorphae</taxon>
        <taxon>Cyprinodontiformes</taxon>
        <taxon>Rivulidae</taxon>
        <taxon>Austrolebias</taxon>
    </lineage>
</organism>
<feature type="transmembrane region" description="Helical" evidence="17">
    <location>
        <begin position="92"/>
        <end position="115"/>
    </location>
</feature>
<accession>Q9TD49</accession>
<dbReference type="PANTHER" id="PTHR46552">
    <property type="entry name" value="NADH-UBIQUINONE OXIDOREDUCTASE CHAIN 2"/>
    <property type="match status" value="1"/>
</dbReference>
<comment type="similarity">
    <text evidence="2 17">Belongs to the complex I subunit 2 family.</text>
</comment>
<evidence type="ECO:0000259" key="19">
    <source>
        <dbReference type="Pfam" id="PF06444"/>
    </source>
</evidence>
<keyword evidence="7 17" id="KW-0812">Transmembrane</keyword>
<feature type="transmembrane region" description="Helical" evidence="17">
    <location>
        <begin position="314"/>
        <end position="336"/>
    </location>
</feature>
<evidence type="ECO:0000256" key="5">
    <source>
        <dbReference type="ARBA" id="ARBA00022448"/>
    </source>
</evidence>
<keyword evidence="13 17" id="KW-0830">Ubiquinone</keyword>
<feature type="domain" description="NADH dehydrogenase subunit 2 C-terminal" evidence="19">
    <location>
        <begin position="289"/>
        <end position="343"/>
    </location>
</feature>
<keyword evidence="14 17" id="KW-0496">Mitochondrion</keyword>
<evidence type="ECO:0000256" key="6">
    <source>
        <dbReference type="ARBA" id="ARBA00022660"/>
    </source>
</evidence>
<dbReference type="PRINTS" id="PR01436">
    <property type="entry name" value="NADHDHGNASE2"/>
</dbReference>
<proteinExistence type="inferred from homology"/>
<dbReference type="Pfam" id="PF00361">
    <property type="entry name" value="Proton_antipo_M"/>
    <property type="match status" value="1"/>
</dbReference>
<evidence type="ECO:0000256" key="2">
    <source>
        <dbReference type="ARBA" id="ARBA00007012"/>
    </source>
</evidence>
<keyword evidence="10 17" id="KW-0249">Electron transport</keyword>
<evidence type="ECO:0000313" key="20">
    <source>
        <dbReference type="EMBL" id="AAF02938.1"/>
    </source>
</evidence>
<evidence type="ECO:0000256" key="9">
    <source>
        <dbReference type="ARBA" id="ARBA00022967"/>
    </source>
</evidence>
<evidence type="ECO:0000256" key="3">
    <source>
        <dbReference type="ARBA" id="ARBA00012944"/>
    </source>
</evidence>
<dbReference type="Pfam" id="PF06444">
    <property type="entry name" value="NADH_dehy_S2_C"/>
    <property type="match status" value="1"/>
</dbReference>
<dbReference type="InterPro" id="IPR001750">
    <property type="entry name" value="ND/Mrp_TM"/>
</dbReference>
<dbReference type="AlphaFoldDB" id="Q9TD49"/>
<feature type="transmembrane region" description="Helical" evidence="17">
    <location>
        <begin position="189"/>
        <end position="218"/>
    </location>
</feature>
<keyword evidence="9 17" id="KW-1278">Translocase</keyword>
<dbReference type="EMBL" id="AF092370">
    <property type="protein sequence ID" value="AAF02938.1"/>
    <property type="molecule type" value="Genomic_DNA"/>
</dbReference>
<feature type="transmembrane region" description="Helical" evidence="17">
    <location>
        <begin position="60"/>
        <end position="80"/>
    </location>
</feature>
<keyword evidence="11 17" id="KW-1133">Transmembrane helix</keyword>
<feature type="transmembrane region" description="Helical" evidence="17">
    <location>
        <begin position="151"/>
        <end position="169"/>
    </location>
</feature>
<keyword evidence="12 17" id="KW-0520">NAD</keyword>
<evidence type="ECO:0000256" key="16">
    <source>
        <dbReference type="ARBA" id="ARBA00049551"/>
    </source>
</evidence>
<evidence type="ECO:0000256" key="4">
    <source>
        <dbReference type="ARBA" id="ARBA00021008"/>
    </source>
</evidence>
<dbReference type="EC" id="7.1.1.2" evidence="3 17"/>
<feature type="domain" description="NADH:quinone oxidoreductase/Mrp antiporter transmembrane" evidence="18">
    <location>
        <begin position="23"/>
        <end position="287"/>
    </location>
</feature>
<evidence type="ECO:0000256" key="13">
    <source>
        <dbReference type="ARBA" id="ARBA00023075"/>
    </source>
</evidence>
<evidence type="ECO:0000256" key="10">
    <source>
        <dbReference type="ARBA" id="ARBA00022982"/>
    </source>
</evidence>